<gene>
    <name evidence="1" type="ORF">GP486_007716</name>
</gene>
<dbReference type="EMBL" id="JAGHQM010002357">
    <property type="protein sequence ID" value="KAH0550920.1"/>
    <property type="molecule type" value="Genomic_DNA"/>
</dbReference>
<dbReference type="Proteomes" id="UP000750711">
    <property type="component" value="Unassembled WGS sequence"/>
</dbReference>
<accession>A0A9P8IC96</accession>
<evidence type="ECO:0000313" key="1">
    <source>
        <dbReference type="EMBL" id="KAH0550920.1"/>
    </source>
</evidence>
<comment type="caution">
    <text evidence="1">The sequence shown here is derived from an EMBL/GenBank/DDBJ whole genome shotgun (WGS) entry which is preliminary data.</text>
</comment>
<protein>
    <submittedName>
        <fullName evidence="1">Uncharacterized protein</fullName>
    </submittedName>
</protein>
<dbReference type="AlphaFoldDB" id="A0A9P8IC96"/>
<sequence length="92" mass="10368">MSPDQYRTLSQVLLTAKNKRSVLLAPATERSEVCSPRSILDDRDAQGIKVAQITRFPSTLRDPFDLLECADFKAPIGALFPFDEESHQHRPL</sequence>
<proteinExistence type="predicted"/>
<organism evidence="1 2">
    <name type="scientific">Trichoglossum hirsutum</name>
    <dbReference type="NCBI Taxonomy" id="265104"/>
    <lineage>
        <taxon>Eukaryota</taxon>
        <taxon>Fungi</taxon>
        <taxon>Dikarya</taxon>
        <taxon>Ascomycota</taxon>
        <taxon>Pezizomycotina</taxon>
        <taxon>Geoglossomycetes</taxon>
        <taxon>Geoglossales</taxon>
        <taxon>Geoglossaceae</taxon>
        <taxon>Trichoglossum</taxon>
    </lineage>
</organism>
<reference evidence="1" key="1">
    <citation type="submission" date="2021-03" db="EMBL/GenBank/DDBJ databases">
        <title>Comparative genomics and phylogenomic investigation of the class Geoglossomycetes provide insights into ecological specialization and systematics.</title>
        <authorList>
            <person name="Melie T."/>
            <person name="Pirro S."/>
            <person name="Miller A.N."/>
            <person name="Quandt A."/>
        </authorList>
    </citation>
    <scope>NUCLEOTIDE SEQUENCE</scope>
    <source>
        <strain evidence="1">CAQ_001_2017</strain>
    </source>
</reference>
<keyword evidence="2" id="KW-1185">Reference proteome</keyword>
<name>A0A9P8IC96_9PEZI</name>
<evidence type="ECO:0000313" key="2">
    <source>
        <dbReference type="Proteomes" id="UP000750711"/>
    </source>
</evidence>